<evidence type="ECO:0000256" key="9">
    <source>
        <dbReference type="ARBA" id="ARBA00022827"/>
    </source>
</evidence>
<organism evidence="16 17">
    <name type="scientific">Bacillus pumilus</name>
    <name type="common">Bacillus mesentericus</name>
    <dbReference type="NCBI Taxonomy" id="1408"/>
    <lineage>
        <taxon>Bacteria</taxon>
        <taxon>Bacillati</taxon>
        <taxon>Bacillota</taxon>
        <taxon>Bacilli</taxon>
        <taxon>Bacillales</taxon>
        <taxon>Bacillaceae</taxon>
        <taxon>Bacillus</taxon>
    </lineage>
</organism>
<evidence type="ECO:0000256" key="8">
    <source>
        <dbReference type="ARBA" id="ARBA00022723"/>
    </source>
</evidence>
<dbReference type="Gene3D" id="3.30.390.30">
    <property type="match status" value="1"/>
</dbReference>
<proteinExistence type="inferred from homology"/>
<dbReference type="InterPro" id="IPR007419">
    <property type="entry name" value="BFD-like_2Fe2S-bd_dom"/>
</dbReference>
<comment type="pathway">
    <text evidence="4">Nitrogen metabolism; nitrate reduction (assimilation).</text>
</comment>
<evidence type="ECO:0000256" key="5">
    <source>
        <dbReference type="ARBA" id="ARBA00010429"/>
    </source>
</evidence>
<evidence type="ECO:0000256" key="4">
    <source>
        <dbReference type="ARBA" id="ARBA00005096"/>
    </source>
</evidence>
<keyword evidence="10" id="KW-0560">Oxidoreductase</keyword>
<evidence type="ECO:0000256" key="10">
    <source>
        <dbReference type="ARBA" id="ARBA00023002"/>
    </source>
</evidence>
<evidence type="ECO:0000259" key="15">
    <source>
        <dbReference type="Pfam" id="PF18267"/>
    </source>
</evidence>
<dbReference type="PRINTS" id="PR00368">
    <property type="entry name" value="FADPNR"/>
</dbReference>
<dbReference type="GO" id="GO:0050660">
    <property type="term" value="F:flavin adenine dinucleotide binding"/>
    <property type="evidence" value="ECO:0007669"/>
    <property type="project" value="InterPro"/>
</dbReference>
<comment type="caution">
    <text evidence="16">The sequence shown here is derived from an EMBL/GenBank/DDBJ whole genome shotgun (WGS) entry which is preliminary data.</text>
</comment>
<keyword evidence="11" id="KW-0408">Iron</keyword>
<dbReference type="GO" id="GO:0051536">
    <property type="term" value="F:iron-sulfur cluster binding"/>
    <property type="evidence" value="ECO:0007669"/>
    <property type="project" value="UniProtKB-KW"/>
</dbReference>
<protein>
    <submittedName>
        <fullName evidence="16">Nitrite reductase</fullName>
    </submittedName>
</protein>
<keyword evidence="8" id="KW-0479">Metal-binding</keyword>
<evidence type="ECO:0000256" key="3">
    <source>
        <dbReference type="ARBA" id="ARBA00001974"/>
    </source>
</evidence>
<evidence type="ECO:0000313" key="16">
    <source>
        <dbReference type="EMBL" id="PCK21180.1"/>
    </source>
</evidence>
<gene>
    <name evidence="16" type="ORF">CEY02_09240</name>
</gene>
<dbReference type="InterPro" id="IPR041575">
    <property type="entry name" value="Rubredoxin_C"/>
</dbReference>
<name>A0A2A5IV26_BACPU</name>
<dbReference type="InterPro" id="IPR041854">
    <property type="entry name" value="BFD-like_2Fe2S-bd_dom_sf"/>
</dbReference>
<dbReference type="Pfam" id="PF07992">
    <property type="entry name" value="Pyr_redox_2"/>
    <property type="match status" value="1"/>
</dbReference>
<keyword evidence="7" id="KW-0285">Flavoprotein</keyword>
<dbReference type="PRINTS" id="PR00411">
    <property type="entry name" value="PNDRDTASEI"/>
</dbReference>
<accession>A0A2A5IV26</accession>
<dbReference type="InterPro" id="IPR016156">
    <property type="entry name" value="FAD/NAD-linked_Rdtase_dimer_sf"/>
</dbReference>
<evidence type="ECO:0000256" key="2">
    <source>
        <dbReference type="ARBA" id="ARBA00001966"/>
    </source>
</evidence>
<feature type="domain" description="FAD/NAD(P)-binding" evidence="14">
    <location>
        <begin position="5"/>
        <end position="285"/>
    </location>
</feature>
<dbReference type="Gene3D" id="3.30.413.10">
    <property type="entry name" value="Sulfite Reductase Hemoprotein, domain 1"/>
    <property type="match status" value="1"/>
</dbReference>
<dbReference type="Gene3D" id="3.50.50.60">
    <property type="entry name" value="FAD/NAD(P)-binding domain"/>
    <property type="match status" value="2"/>
</dbReference>
<reference evidence="16 17" key="1">
    <citation type="submission" date="2017-06" db="EMBL/GenBank/DDBJ databases">
        <title>Draft Genome Sequence of Bacillus sp Strain 36R Isolated from saline sediment at Atanasia, Sonora, Mexico.</title>
        <authorList>
            <person name="Sanchez Diaz R."/>
            <person name="Quiroz Macias M.E."/>
            <person name="Ibarra Gamez J.C."/>
            <person name="Enciso Ibarra J."/>
            <person name="Gomez Gil B."/>
            <person name="Galaviz Silva L."/>
        </authorList>
    </citation>
    <scope>NUCLEOTIDE SEQUENCE [LARGE SCALE GENOMIC DNA]</scope>
    <source>
        <strain evidence="16 17">36R_ATNSAL</strain>
    </source>
</reference>
<comment type="cofactor">
    <cofactor evidence="1">
        <name>siroheme</name>
        <dbReference type="ChEBI" id="CHEBI:60052"/>
    </cofactor>
</comment>
<keyword evidence="6" id="KW-0349">Heme</keyword>
<dbReference type="GO" id="GO:0050661">
    <property type="term" value="F:NADP binding"/>
    <property type="evidence" value="ECO:0007669"/>
    <property type="project" value="InterPro"/>
</dbReference>
<comment type="similarity">
    <text evidence="5">Belongs to the nitrite and sulfite reductase 4Fe-4S domain family.</text>
</comment>
<evidence type="ECO:0000259" key="14">
    <source>
        <dbReference type="Pfam" id="PF07992"/>
    </source>
</evidence>
<dbReference type="InterPro" id="IPR036188">
    <property type="entry name" value="FAD/NAD-bd_sf"/>
</dbReference>
<dbReference type="InterPro" id="IPR045854">
    <property type="entry name" value="NO2/SO3_Rdtase_4Fe4S_sf"/>
</dbReference>
<dbReference type="PANTHER" id="PTHR43809">
    <property type="entry name" value="NITRITE REDUCTASE (NADH) LARGE SUBUNIT"/>
    <property type="match status" value="1"/>
</dbReference>
<keyword evidence="9" id="KW-0274">FAD</keyword>
<dbReference type="AlphaFoldDB" id="A0A2A5IV26"/>
<dbReference type="OrthoDB" id="9792592at2"/>
<dbReference type="Gene3D" id="1.10.10.1100">
    <property type="entry name" value="BFD-like [2Fe-2S]-binding domain"/>
    <property type="match status" value="1"/>
</dbReference>
<evidence type="ECO:0000259" key="13">
    <source>
        <dbReference type="Pfam" id="PF04324"/>
    </source>
</evidence>
<dbReference type="GO" id="GO:0046872">
    <property type="term" value="F:metal ion binding"/>
    <property type="evidence" value="ECO:0007669"/>
    <property type="project" value="UniProtKB-KW"/>
</dbReference>
<dbReference type="Pfam" id="PF04324">
    <property type="entry name" value="Fer2_BFD"/>
    <property type="match status" value="2"/>
</dbReference>
<comment type="cofactor">
    <cofactor evidence="2">
        <name>[4Fe-4S] cluster</name>
        <dbReference type="ChEBI" id="CHEBI:49883"/>
    </cofactor>
</comment>
<dbReference type="GO" id="GO:0098809">
    <property type="term" value="F:nitrite reductase activity"/>
    <property type="evidence" value="ECO:0007669"/>
    <property type="project" value="InterPro"/>
</dbReference>
<evidence type="ECO:0000256" key="12">
    <source>
        <dbReference type="ARBA" id="ARBA00023014"/>
    </source>
</evidence>
<keyword evidence="12" id="KW-0411">Iron-sulfur</keyword>
<dbReference type="InterPro" id="IPR052034">
    <property type="entry name" value="NasD-like"/>
</dbReference>
<dbReference type="Pfam" id="PF18267">
    <property type="entry name" value="Rubredoxin_C"/>
    <property type="match status" value="1"/>
</dbReference>
<feature type="domain" description="BFD-like [2Fe-2S]-binding" evidence="13">
    <location>
        <begin position="411"/>
        <end position="456"/>
    </location>
</feature>
<comment type="cofactor">
    <cofactor evidence="3">
        <name>FAD</name>
        <dbReference type="ChEBI" id="CHEBI:57692"/>
    </cofactor>
</comment>
<evidence type="ECO:0000256" key="7">
    <source>
        <dbReference type="ARBA" id="ARBA00022630"/>
    </source>
</evidence>
<dbReference type="CDD" id="cd19944">
    <property type="entry name" value="NirB_Fer2_BFD-like_2"/>
    <property type="match status" value="1"/>
</dbReference>
<dbReference type="SUPFAM" id="SSF56014">
    <property type="entry name" value="Nitrite and sulphite reductase 4Fe-4S domain-like"/>
    <property type="match status" value="1"/>
</dbReference>
<dbReference type="GO" id="GO:0042128">
    <property type="term" value="P:nitrate assimilation"/>
    <property type="evidence" value="ECO:0007669"/>
    <property type="project" value="InterPro"/>
</dbReference>
<dbReference type="SUPFAM" id="SSF51905">
    <property type="entry name" value="FAD/NAD(P)-binding domain"/>
    <property type="match status" value="1"/>
</dbReference>
<dbReference type="EMBL" id="NKHG01000067">
    <property type="protein sequence ID" value="PCK21180.1"/>
    <property type="molecule type" value="Genomic_DNA"/>
</dbReference>
<sequence>MEKRKLVFIGNGMASMKCIEHIVQKQPERYSITIIGKEKHPAYNRIKLSSILQKSESLSQIELKEKEWYTKHDITMYAGETVVHIDTKRQCILTEARRDIPYDKLVIATGSSPYFLPIQGVSKNGVYAFRTIDDYEAIHADSLRYQRAAVIGGGVLGVEVAAGLQIAGLKTTIIHHTEWLMQRQLDETAASLLHQQLTRKGIQVKTNAHTIACLGDERVEGILLKNGDIIDADLVVFTTGIRPNIELAKNHGIHTRKAIVVNDVMQTNVPNIYAIGECAEHKGMVHGLVQPIYEQASVLAQYLLGEQITIAPHHIYSTKLKANDMPVYSAGCIENRSPCTSVVTYLDEEQEVYKKLVFERDVLKGVLLVGQLEKADQLLQDVKVGRDKSVVMKSLNEKQTSPLDTLKPEDLVCQCQTVTKEAILKSISIHQLTNLEEIKKETGAATGCGGCQELVRACYQLSSNEQTEALDSFCPCTDVDEQTIFSFIKEQQVVNMEEIRRNFDWKTDNGCDICRSAIPYYLEQFQAYVKKDSLSDQDHILIPQLYGGRLDLKLLQVITTLLEQKQIQQAELTEHKRIRLIGVSEQAAHIVKEHWRIMPKEKRRLSHVLSCDCCHEPAVTTLVMEMERQLEDTLLPAVTSIHVTGLSCSCKLSPIYDICIKKQLDTWNIYIGGDVRQPKAGQLFYSVSRTSELIPFLKALLEDYKKRAYFQESIGNWLLRHGSISIREKLLDEEIREELCEQFDQSRQDDVRQKGVKV</sequence>
<dbReference type="Proteomes" id="UP000228754">
    <property type="component" value="Unassembled WGS sequence"/>
</dbReference>
<evidence type="ECO:0000256" key="6">
    <source>
        <dbReference type="ARBA" id="ARBA00022617"/>
    </source>
</evidence>
<feature type="domain" description="BFD-like [2Fe-2S]-binding" evidence="13">
    <location>
        <begin position="474"/>
        <end position="523"/>
    </location>
</feature>
<dbReference type="InterPro" id="IPR023753">
    <property type="entry name" value="FAD/NAD-binding_dom"/>
</dbReference>
<dbReference type="NCBIfam" id="TIGR02374">
    <property type="entry name" value="nitri_red_nirB"/>
    <property type="match status" value="1"/>
</dbReference>
<evidence type="ECO:0000256" key="1">
    <source>
        <dbReference type="ARBA" id="ARBA00001929"/>
    </source>
</evidence>
<dbReference type="PANTHER" id="PTHR43809:SF1">
    <property type="entry name" value="NITRITE REDUCTASE (NADH) LARGE SUBUNIT"/>
    <property type="match status" value="1"/>
</dbReference>
<evidence type="ECO:0000313" key="17">
    <source>
        <dbReference type="Proteomes" id="UP000228754"/>
    </source>
</evidence>
<dbReference type="InterPro" id="IPR012744">
    <property type="entry name" value="Nitri_red_NirB"/>
</dbReference>
<evidence type="ECO:0000256" key="11">
    <source>
        <dbReference type="ARBA" id="ARBA00023004"/>
    </source>
</evidence>
<feature type="domain" description="NADH-rubredoxin oxidoreductase C-terminal" evidence="15">
    <location>
        <begin position="317"/>
        <end position="380"/>
    </location>
</feature>